<name>A0A5N5WKV9_9EURO</name>
<feature type="compositionally biased region" description="Polar residues" evidence="8">
    <location>
        <begin position="383"/>
        <end position="406"/>
    </location>
</feature>
<sequence>MSPENSDAGPAVANRHEAEGTASTDRNDYDHEMQPTSTTSSQTKCSICHSTFRRPEHLKRHFRSHTKEKPFECTQCGRHFSRTDTLHRHELSHHTLGPEGGKDRTHRITVKTFRACFKCAVARVRCSGGTPCIRCENRSLECQYPTERRSKAKTRRELSRNSNTIDDTPHEQDSRHDRSSSAGNVDARLTQTGGKPSPPIPGYQLGQFQVQLSGQNSSETISSSRETLREQSSDLQGSRPASEPNNFSLSNGNGAIDFTRLPFDQYAGVNLQQLYPHMPTSDIRATLANDQGTRFHHQFQPELADSNIGIDMAVAHNQQLQLGFTQPYLDQSVASTINWLSNDLLLDTTSDRSIGNRLPSHLLQGKTLDSSLAQTSWFPPVVNTEQASPSLPKNDYQTPSRNTSLGTDLDSPGRYSRDVVQSSTSQTRQCNTSQRPADSYIDSGGARLPRNRRKQDPGPRPSAVLIDIRAQLQQTDAQPRFSFPINQEPREETMPQEVVINCQIDPPTYDSLYKAFLQLCCSGNFLYPEFETRNFPSVEIMSRCVRLYFNSFQTIYPILHSPTFNPNTCHWLVTLAISAIGCHSAGFDEQDDCAAAFHELLRRAINVEKEKCRSSRTPLWLLQAMMLNYVGLLHGNNEHARSSALDSFGELVSLTTREGLLCASAQPRLPLKETSDEVHWATWVEDETRKRTGYFIWLLDSMLAYHFEHRPLLSLEDGQASLPSDESLWQASSVDAWGRLSDKLIGRESISLYNAVLTLYIEKRLVAKIGEFGHVLLIHALYHRMWEVGDYFRRPLSFWNPTAKKQSRDAAIPSGSVWLPGIPSYSRWRNSACDCLDILHWAANSAIAKAAGLEHPTVLHLHEARIILLVPFREIKSLVTSLATAKIHWGERQQTIEWHYILRWIKHDQYKARLAIIHAGASLWHVRRYSTDAFHEPVAAFLAILTLWAYGLCHSQVFPEVISRDGSDHNPPSEPTFLHIDRPCDDELIQIFVRGGQGMKANITGVGDICAPEGPERILRVGCETITGLTSWGISKRFVAILTRLGELMSRDKES</sequence>
<dbReference type="PROSITE" id="PS00463">
    <property type="entry name" value="ZN2_CY6_FUNGAL_1"/>
    <property type="match status" value="1"/>
</dbReference>
<evidence type="ECO:0000256" key="4">
    <source>
        <dbReference type="ARBA" id="ARBA00023125"/>
    </source>
</evidence>
<protein>
    <submittedName>
        <fullName evidence="11">Fungal-specific transcription factor domain-containing protein</fullName>
    </submittedName>
</protein>
<dbReference type="CDD" id="cd12148">
    <property type="entry name" value="fungal_TF_MHR"/>
    <property type="match status" value="1"/>
</dbReference>
<feature type="domain" description="C2H2-type" evidence="10">
    <location>
        <begin position="71"/>
        <end position="98"/>
    </location>
</feature>
<accession>A0A5N5WKV9</accession>
<dbReference type="EMBL" id="ML732393">
    <property type="protein sequence ID" value="KAB8068425.1"/>
    <property type="molecule type" value="Genomic_DNA"/>
</dbReference>
<dbReference type="SUPFAM" id="SSF57667">
    <property type="entry name" value="beta-beta-alpha zinc fingers"/>
    <property type="match status" value="1"/>
</dbReference>
<dbReference type="GO" id="GO:0000981">
    <property type="term" value="F:DNA-binding transcription factor activity, RNA polymerase II-specific"/>
    <property type="evidence" value="ECO:0007669"/>
    <property type="project" value="InterPro"/>
</dbReference>
<evidence type="ECO:0000256" key="2">
    <source>
        <dbReference type="ARBA" id="ARBA00022833"/>
    </source>
</evidence>
<proteinExistence type="predicted"/>
<keyword evidence="12" id="KW-1185">Reference proteome</keyword>
<dbReference type="GO" id="GO:0009893">
    <property type="term" value="P:positive regulation of metabolic process"/>
    <property type="evidence" value="ECO:0007669"/>
    <property type="project" value="UniProtKB-ARBA"/>
</dbReference>
<evidence type="ECO:0000313" key="12">
    <source>
        <dbReference type="Proteomes" id="UP000326565"/>
    </source>
</evidence>
<feature type="region of interest" description="Disordered" evidence="8">
    <location>
        <begin position="383"/>
        <end position="461"/>
    </location>
</feature>
<dbReference type="CDD" id="cd00067">
    <property type="entry name" value="GAL4"/>
    <property type="match status" value="1"/>
</dbReference>
<dbReference type="Proteomes" id="UP000326565">
    <property type="component" value="Unassembled WGS sequence"/>
</dbReference>
<evidence type="ECO:0000313" key="11">
    <source>
        <dbReference type="EMBL" id="KAB8068425.1"/>
    </source>
</evidence>
<dbReference type="Pfam" id="PF00172">
    <property type="entry name" value="Zn_clus"/>
    <property type="match status" value="1"/>
</dbReference>
<dbReference type="FunFam" id="3.30.160.60:FF:001281">
    <property type="entry name" value="C2H2 transcription factor, putative"/>
    <property type="match status" value="1"/>
</dbReference>
<dbReference type="InterPro" id="IPR007219">
    <property type="entry name" value="XnlR_reg_dom"/>
</dbReference>
<dbReference type="InterPro" id="IPR001138">
    <property type="entry name" value="Zn2Cys6_DnaBD"/>
</dbReference>
<keyword evidence="7" id="KW-0863">Zinc-finger</keyword>
<evidence type="ECO:0000256" key="7">
    <source>
        <dbReference type="PROSITE-ProRule" id="PRU00042"/>
    </source>
</evidence>
<dbReference type="Pfam" id="PF04082">
    <property type="entry name" value="Fungal_trans"/>
    <property type="match status" value="1"/>
</dbReference>
<dbReference type="PANTHER" id="PTHR47660:SF7">
    <property type="entry name" value="TRANSCRIPTION FACTOR WITH C2H2 AND ZN(2)-CYS(6) DNA BINDING DOMAIN (EUROFUNG)"/>
    <property type="match status" value="1"/>
</dbReference>
<dbReference type="InterPro" id="IPR036864">
    <property type="entry name" value="Zn2-C6_fun-type_DNA-bd_sf"/>
</dbReference>
<feature type="region of interest" description="Disordered" evidence="8">
    <location>
        <begin position="1"/>
        <end position="42"/>
    </location>
</feature>
<dbReference type="GO" id="GO:0003677">
    <property type="term" value="F:DNA binding"/>
    <property type="evidence" value="ECO:0007669"/>
    <property type="project" value="UniProtKB-KW"/>
</dbReference>
<feature type="compositionally biased region" description="Polar residues" evidence="8">
    <location>
        <begin position="206"/>
        <end position="225"/>
    </location>
</feature>
<dbReference type="GO" id="GO:0006351">
    <property type="term" value="P:DNA-templated transcription"/>
    <property type="evidence" value="ECO:0007669"/>
    <property type="project" value="InterPro"/>
</dbReference>
<dbReference type="GO" id="GO:0008270">
    <property type="term" value="F:zinc ion binding"/>
    <property type="evidence" value="ECO:0007669"/>
    <property type="project" value="UniProtKB-KW"/>
</dbReference>
<evidence type="ECO:0000256" key="8">
    <source>
        <dbReference type="SAM" id="MobiDB-lite"/>
    </source>
</evidence>
<evidence type="ECO:0000259" key="10">
    <source>
        <dbReference type="PROSITE" id="PS50157"/>
    </source>
</evidence>
<keyword evidence="5" id="KW-0804">Transcription</keyword>
<dbReference type="SMART" id="SM00355">
    <property type="entry name" value="ZnF_C2H2"/>
    <property type="match status" value="2"/>
</dbReference>
<feature type="domain" description="C2H2-type" evidence="10">
    <location>
        <begin position="43"/>
        <end position="70"/>
    </location>
</feature>
<evidence type="ECO:0000259" key="9">
    <source>
        <dbReference type="PROSITE" id="PS50048"/>
    </source>
</evidence>
<evidence type="ECO:0000256" key="3">
    <source>
        <dbReference type="ARBA" id="ARBA00023015"/>
    </source>
</evidence>
<keyword evidence="1" id="KW-0479">Metal-binding</keyword>
<evidence type="ECO:0000256" key="1">
    <source>
        <dbReference type="ARBA" id="ARBA00022723"/>
    </source>
</evidence>
<keyword evidence="4" id="KW-0238">DNA-binding</keyword>
<dbReference type="PROSITE" id="PS50157">
    <property type="entry name" value="ZINC_FINGER_C2H2_2"/>
    <property type="match status" value="2"/>
</dbReference>
<dbReference type="FunFam" id="3.30.160.60:FF:001719">
    <property type="entry name" value="C2H2 type zinc finger domain protein"/>
    <property type="match status" value="1"/>
</dbReference>
<dbReference type="AlphaFoldDB" id="A0A5N5WKV9"/>
<keyword evidence="2" id="KW-0862">Zinc</keyword>
<evidence type="ECO:0000256" key="5">
    <source>
        <dbReference type="ARBA" id="ARBA00023163"/>
    </source>
</evidence>
<dbReference type="PROSITE" id="PS50048">
    <property type="entry name" value="ZN2_CY6_FUNGAL_2"/>
    <property type="match status" value="1"/>
</dbReference>
<organism evidence="11 12">
    <name type="scientific">Aspergillus leporis</name>
    <dbReference type="NCBI Taxonomy" id="41062"/>
    <lineage>
        <taxon>Eukaryota</taxon>
        <taxon>Fungi</taxon>
        <taxon>Dikarya</taxon>
        <taxon>Ascomycota</taxon>
        <taxon>Pezizomycotina</taxon>
        <taxon>Eurotiomycetes</taxon>
        <taxon>Eurotiomycetidae</taxon>
        <taxon>Eurotiales</taxon>
        <taxon>Aspergillaceae</taxon>
        <taxon>Aspergillus</taxon>
        <taxon>Aspergillus subgen. Circumdati</taxon>
    </lineage>
</organism>
<dbReference type="Gene3D" id="3.30.160.60">
    <property type="entry name" value="Classic Zinc Finger"/>
    <property type="match status" value="2"/>
</dbReference>
<keyword evidence="3" id="KW-0805">Transcription regulation</keyword>
<dbReference type="SMART" id="SM00066">
    <property type="entry name" value="GAL4"/>
    <property type="match status" value="1"/>
</dbReference>
<evidence type="ECO:0000256" key="6">
    <source>
        <dbReference type="ARBA" id="ARBA00023242"/>
    </source>
</evidence>
<feature type="domain" description="Zn(2)-C6 fungal-type" evidence="9">
    <location>
        <begin position="115"/>
        <end position="144"/>
    </location>
</feature>
<dbReference type="OrthoDB" id="654211at2759"/>
<reference evidence="11 12" key="1">
    <citation type="submission" date="2019-04" db="EMBL/GenBank/DDBJ databases">
        <title>Friends and foes A comparative genomics study of 23 Aspergillus species from section Flavi.</title>
        <authorList>
            <consortium name="DOE Joint Genome Institute"/>
            <person name="Kjaerbolling I."/>
            <person name="Vesth T."/>
            <person name="Frisvad J.C."/>
            <person name="Nybo J.L."/>
            <person name="Theobald S."/>
            <person name="Kildgaard S."/>
            <person name="Isbrandt T."/>
            <person name="Kuo A."/>
            <person name="Sato A."/>
            <person name="Lyhne E.K."/>
            <person name="Kogle M.E."/>
            <person name="Wiebenga A."/>
            <person name="Kun R.S."/>
            <person name="Lubbers R.J."/>
            <person name="Makela M.R."/>
            <person name="Barry K."/>
            <person name="Chovatia M."/>
            <person name="Clum A."/>
            <person name="Daum C."/>
            <person name="Haridas S."/>
            <person name="He G."/>
            <person name="LaButti K."/>
            <person name="Lipzen A."/>
            <person name="Mondo S."/>
            <person name="Riley R."/>
            <person name="Salamov A."/>
            <person name="Simmons B.A."/>
            <person name="Magnuson J.K."/>
            <person name="Henrissat B."/>
            <person name="Mortensen U.H."/>
            <person name="Larsen T.O."/>
            <person name="Devries R.P."/>
            <person name="Grigoriev I.V."/>
            <person name="Machida M."/>
            <person name="Baker S.E."/>
            <person name="Andersen M.R."/>
        </authorList>
    </citation>
    <scope>NUCLEOTIDE SEQUENCE [LARGE SCALE GENOMIC DNA]</scope>
    <source>
        <strain evidence="11 12">CBS 151.66</strain>
    </source>
</reference>
<feature type="compositionally biased region" description="Basic and acidic residues" evidence="8">
    <location>
        <begin position="14"/>
        <end position="33"/>
    </location>
</feature>
<dbReference type="SUPFAM" id="SSF57701">
    <property type="entry name" value="Zn2/Cys6 DNA-binding domain"/>
    <property type="match status" value="1"/>
</dbReference>
<feature type="compositionally biased region" description="Basic and acidic residues" evidence="8">
    <location>
        <begin position="167"/>
        <end position="179"/>
    </location>
</feature>
<dbReference type="PANTHER" id="PTHR47660">
    <property type="entry name" value="TRANSCRIPTION FACTOR WITH C2H2 AND ZN(2)-CYS(6) DNA BINDING DOMAIN (EUROFUNG)-RELATED-RELATED"/>
    <property type="match status" value="1"/>
</dbReference>
<dbReference type="InterPro" id="IPR013087">
    <property type="entry name" value="Znf_C2H2_type"/>
</dbReference>
<keyword evidence="6" id="KW-0539">Nucleus</keyword>
<feature type="compositionally biased region" description="Polar residues" evidence="8">
    <location>
        <begin position="419"/>
        <end position="436"/>
    </location>
</feature>
<gene>
    <name evidence="11" type="ORF">BDV29DRAFT_184521</name>
</gene>
<feature type="region of interest" description="Disordered" evidence="8">
    <location>
        <begin position="146"/>
        <end position="251"/>
    </location>
</feature>
<dbReference type="PROSITE" id="PS00028">
    <property type="entry name" value="ZINC_FINGER_C2H2_1"/>
    <property type="match status" value="2"/>
</dbReference>
<dbReference type="Gene3D" id="4.10.240.10">
    <property type="entry name" value="Zn(2)-C6 fungal-type DNA-binding domain"/>
    <property type="match status" value="1"/>
</dbReference>
<dbReference type="InterPro" id="IPR036236">
    <property type="entry name" value="Znf_C2H2_sf"/>
</dbReference>